<evidence type="ECO:0000313" key="5">
    <source>
        <dbReference type="Proteomes" id="UP001501427"/>
    </source>
</evidence>
<feature type="compositionally biased region" description="Basic and acidic residues" evidence="1">
    <location>
        <begin position="88"/>
        <end position="98"/>
    </location>
</feature>
<evidence type="ECO:0000313" key="4">
    <source>
        <dbReference type="Proteomes" id="UP000549343"/>
    </source>
</evidence>
<keyword evidence="5" id="KW-1185">Reference proteome</keyword>
<reference evidence="5" key="2">
    <citation type="journal article" date="2019" name="Int. J. Syst. Evol. Microbiol.">
        <title>The Global Catalogue of Microorganisms (GCM) 10K type strain sequencing project: providing services to taxonomists for standard genome sequencing and annotation.</title>
        <authorList>
            <consortium name="The Broad Institute Genomics Platform"/>
            <consortium name="The Broad Institute Genome Sequencing Center for Infectious Disease"/>
            <person name="Wu L."/>
            <person name="Ma J."/>
        </authorList>
    </citation>
    <scope>NUCLEOTIDE SEQUENCE [LARGE SCALE GENOMIC DNA]</scope>
    <source>
        <strain evidence="5">JCM 10667</strain>
    </source>
</reference>
<feature type="compositionally biased region" description="Polar residues" evidence="1">
    <location>
        <begin position="99"/>
        <end position="112"/>
    </location>
</feature>
<reference evidence="2" key="1">
    <citation type="journal article" date="2014" name="Int. J. Syst. Evol. Microbiol.">
        <title>Complete genome of a new Firmicutes species belonging to the dominant human colonic microbiota ('Ruminococcus bicirculans') reveals two chromosomes and a selective capacity to utilize plant glucans.</title>
        <authorList>
            <consortium name="NISC Comparative Sequencing Program"/>
            <person name="Wegmann U."/>
            <person name="Louis P."/>
            <person name="Goesmann A."/>
            <person name="Henrissat B."/>
            <person name="Duncan S.H."/>
            <person name="Flint H.J."/>
        </authorList>
    </citation>
    <scope>NUCLEOTIDE SEQUENCE</scope>
    <source>
        <strain evidence="2">JCM 10667</strain>
    </source>
</reference>
<dbReference type="EMBL" id="BAAAHD010000027">
    <property type="protein sequence ID" value="GAA0569780.1"/>
    <property type="molecule type" value="Genomic_DNA"/>
</dbReference>
<reference evidence="2" key="4">
    <citation type="submission" date="2023-12" db="EMBL/GenBank/DDBJ databases">
        <authorList>
            <person name="Sun Q."/>
            <person name="Inoue M."/>
        </authorList>
    </citation>
    <scope>NUCLEOTIDE SEQUENCE</scope>
    <source>
        <strain evidence="2">JCM 10667</strain>
    </source>
</reference>
<dbReference type="RefSeq" id="WP_184881321.1">
    <property type="nucleotide sequence ID" value="NZ_BAAAHD010000027.1"/>
</dbReference>
<organism evidence="3 4">
    <name type="scientific">Actinomadura livida</name>
    <dbReference type="NCBI Taxonomy" id="79909"/>
    <lineage>
        <taxon>Bacteria</taxon>
        <taxon>Bacillati</taxon>
        <taxon>Actinomycetota</taxon>
        <taxon>Actinomycetes</taxon>
        <taxon>Streptosporangiales</taxon>
        <taxon>Thermomonosporaceae</taxon>
        <taxon>Actinomadura</taxon>
    </lineage>
</organism>
<dbReference type="EMBL" id="JACHMV010000001">
    <property type="protein sequence ID" value="MBB4773305.1"/>
    <property type="molecule type" value="Genomic_DNA"/>
</dbReference>
<dbReference type="AlphaFoldDB" id="A0A7W7IA80"/>
<reference evidence="3 4" key="3">
    <citation type="submission" date="2020-08" db="EMBL/GenBank/DDBJ databases">
        <title>Sequencing the genomes of 1000 actinobacteria strains.</title>
        <authorList>
            <person name="Klenk H.-P."/>
        </authorList>
    </citation>
    <scope>NUCLEOTIDE SEQUENCE [LARGE SCALE GENOMIC DNA]</scope>
    <source>
        <strain evidence="3 4">DSM 44772</strain>
    </source>
</reference>
<gene>
    <name evidence="3" type="ORF">F4557_001723</name>
    <name evidence="2" type="ORF">GCM10009546_35730</name>
</gene>
<dbReference type="Proteomes" id="UP000549343">
    <property type="component" value="Unassembled WGS sequence"/>
</dbReference>
<feature type="compositionally biased region" description="Basic and acidic residues" evidence="1">
    <location>
        <begin position="119"/>
        <end position="128"/>
    </location>
</feature>
<name>A0A7W7IA80_9ACTN</name>
<sequence>MRIFNQKFTLDANGRIQGCVDLKRMLPREWEGGPKLAAEGGAGIAGTQTVIFDRNGDPVRFTIQLDREWKAGMSGTLGANRKANQGGKVKDKEVDGHKTSTLYSLDLTQPQNRAAFRPPLHDGRRDGGGAEAAESGEPPQRL</sequence>
<proteinExistence type="predicted"/>
<comment type="caution">
    <text evidence="3">The sequence shown here is derived from an EMBL/GenBank/DDBJ whole genome shotgun (WGS) entry which is preliminary data.</text>
</comment>
<protein>
    <submittedName>
        <fullName evidence="3">Uncharacterized protein</fullName>
    </submittedName>
</protein>
<accession>A0A7W7IA80</accession>
<feature type="region of interest" description="Disordered" evidence="1">
    <location>
        <begin position="76"/>
        <end position="142"/>
    </location>
</feature>
<evidence type="ECO:0000313" key="3">
    <source>
        <dbReference type="EMBL" id="MBB4773305.1"/>
    </source>
</evidence>
<dbReference type="Proteomes" id="UP001501427">
    <property type="component" value="Unassembled WGS sequence"/>
</dbReference>
<feature type="compositionally biased region" description="Low complexity" evidence="1">
    <location>
        <begin position="131"/>
        <end position="142"/>
    </location>
</feature>
<evidence type="ECO:0000313" key="2">
    <source>
        <dbReference type="EMBL" id="GAA0569780.1"/>
    </source>
</evidence>
<evidence type="ECO:0000256" key="1">
    <source>
        <dbReference type="SAM" id="MobiDB-lite"/>
    </source>
</evidence>